<protein>
    <recommendedName>
        <fullName evidence="2">BIG2 domain-containing protein</fullName>
    </recommendedName>
</protein>
<organism evidence="3 4">
    <name type="scientific">Bacteroides fragilis</name>
    <dbReference type="NCBI Taxonomy" id="817"/>
    <lineage>
        <taxon>Bacteria</taxon>
        <taxon>Pseudomonadati</taxon>
        <taxon>Bacteroidota</taxon>
        <taxon>Bacteroidia</taxon>
        <taxon>Bacteroidales</taxon>
        <taxon>Bacteroidaceae</taxon>
        <taxon>Bacteroides</taxon>
    </lineage>
</organism>
<accession>A0A412YGK2</accession>
<reference evidence="3 4" key="1">
    <citation type="submission" date="2018-08" db="EMBL/GenBank/DDBJ databases">
        <title>A genome reference for cultivated species of the human gut microbiota.</title>
        <authorList>
            <person name="Zou Y."/>
            <person name="Xue W."/>
            <person name="Luo G."/>
        </authorList>
    </citation>
    <scope>NUCLEOTIDE SEQUENCE [LARGE SCALE GENOMIC DNA]</scope>
    <source>
        <strain evidence="3 4">AF14-26</strain>
    </source>
</reference>
<keyword evidence="1" id="KW-0732">Signal</keyword>
<name>A0A412YGK2_BACFG</name>
<dbReference type="InterPro" id="IPR003343">
    <property type="entry name" value="Big_2"/>
</dbReference>
<comment type="caution">
    <text evidence="3">The sequence shown here is derived from an EMBL/GenBank/DDBJ whole genome shotgun (WGS) entry which is preliminary data.</text>
</comment>
<feature type="chain" id="PRO_5019264869" description="BIG2 domain-containing protein" evidence="1">
    <location>
        <begin position="19"/>
        <end position="467"/>
    </location>
</feature>
<dbReference type="Proteomes" id="UP000286270">
    <property type="component" value="Unassembled WGS sequence"/>
</dbReference>
<sequence>MKRTILLLLSIVSVLSLASCGDDDKPIVQSIEISKSEASVKVGEKITLTVSHSPADLPAPEYEWNSSDETIATVENGVVYGKAVGEATISVSSFNLGLKDICKITVTPIEATGIKLSESEKTMTTGESFRLEYTIEPENTTNKEVEWESSDKTIATVNTDGEVTAVSDGECTITVKVKGSDTSAKCVVKVNPIKVTGVTLNETTKSIEAGESFTLTATVSPENAKDKSIKWSSSDPNIAKVEDGLVTALAKGTCNIIATTNDGNFKAQCTVNVLPSSVKGVQFTESSVKILNGESYTLAYSILPENAENKNVKFSSSAPNVVSVDNSGKVTALQKGTSTITITTEDGGHTATCEVTSAEITDFINLNISGGSGAGLVIINGYITGSLYCHITNTSSKEISLTKFEVKDGSTGSIVLYTDEASKLGSLKSGQSTNLGGQMRYVYLPIFSWTFTYEGKEYQVSEQYKRY</sequence>
<feature type="domain" description="BIG2" evidence="2">
    <location>
        <begin position="110"/>
        <end position="187"/>
    </location>
</feature>
<dbReference type="InterPro" id="IPR045197">
    <property type="entry name" value="NUP210-like"/>
</dbReference>
<dbReference type="Gene3D" id="2.60.40.1080">
    <property type="match status" value="4"/>
</dbReference>
<dbReference type="PANTHER" id="PTHR23019">
    <property type="entry name" value="NUCLEAR PORE MEMBRANE GLYCOPROTEIN GP210-RELATED"/>
    <property type="match status" value="1"/>
</dbReference>
<feature type="signal peptide" evidence="1">
    <location>
        <begin position="1"/>
        <end position="18"/>
    </location>
</feature>
<dbReference type="EMBL" id="QRZH01000004">
    <property type="protein sequence ID" value="RGV56543.1"/>
    <property type="molecule type" value="Genomic_DNA"/>
</dbReference>
<feature type="domain" description="BIG2" evidence="2">
    <location>
        <begin position="194"/>
        <end position="270"/>
    </location>
</feature>
<dbReference type="PANTHER" id="PTHR23019:SF0">
    <property type="entry name" value="NUCLEAR PORE MEMBRANE GLYCOPROTEIN 210"/>
    <property type="match status" value="1"/>
</dbReference>
<dbReference type="InterPro" id="IPR008964">
    <property type="entry name" value="Invasin/intimin_cell_adhesion"/>
</dbReference>
<dbReference type="PROSITE" id="PS51257">
    <property type="entry name" value="PROKAR_LIPOPROTEIN"/>
    <property type="match status" value="1"/>
</dbReference>
<feature type="domain" description="BIG2" evidence="2">
    <location>
        <begin position="27"/>
        <end position="103"/>
    </location>
</feature>
<dbReference type="AlphaFoldDB" id="A0A412YGK2"/>
<dbReference type="Pfam" id="PF02368">
    <property type="entry name" value="Big_2"/>
    <property type="match status" value="4"/>
</dbReference>
<evidence type="ECO:0000259" key="2">
    <source>
        <dbReference type="SMART" id="SM00635"/>
    </source>
</evidence>
<dbReference type="SMART" id="SM00635">
    <property type="entry name" value="BID_2"/>
    <property type="match status" value="4"/>
</dbReference>
<evidence type="ECO:0000313" key="3">
    <source>
        <dbReference type="EMBL" id="RGV56543.1"/>
    </source>
</evidence>
<dbReference type="SUPFAM" id="SSF49373">
    <property type="entry name" value="Invasin/intimin cell-adhesion fragments"/>
    <property type="match status" value="4"/>
</dbReference>
<evidence type="ECO:0000256" key="1">
    <source>
        <dbReference type="SAM" id="SignalP"/>
    </source>
</evidence>
<evidence type="ECO:0000313" key="4">
    <source>
        <dbReference type="Proteomes" id="UP000286270"/>
    </source>
</evidence>
<proteinExistence type="predicted"/>
<feature type="domain" description="BIG2" evidence="2">
    <location>
        <begin position="277"/>
        <end position="354"/>
    </location>
</feature>
<gene>
    <name evidence="3" type="ORF">DWW08_06055</name>
</gene>
<dbReference type="RefSeq" id="WP_122142052.1">
    <property type="nucleotide sequence ID" value="NZ_QRZH01000004.1"/>
</dbReference>